<reference evidence="2 3" key="1">
    <citation type="submission" date="2016-11" db="EMBL/GenBank/DDBJ databases">
        <authorList>
            <person name="Jaros S."/>
            <person name="Januszkiewicz K."/>
            <person name="Wedrychowicz H."/>
        </authorList>
    </citation>
    <scope>NUCLEOTIDE SEQUENCE [LARGE SCALE GENOMIC DNA]</scope>
    <source>
        <strain evidence="2 3">LMG 26898</strain>
    </source>
</reference>
<dbReference type="STRING" id="1190415.SAMN05216593_106139"/>
<evidence type="ECO:0000256" key="1">
    <source>
        <dbReference type="SAM" id="MobiDB-lite"/>
    </source>
</evidence>
<dbReference type="Proteomes" id="UP000183983">
    <property type="component" value="Unassembled WGS sequence"/>
</dbReference>
<dbReference type="AlphaFoldDB" id="A0A1M7NJZ7"/>
<sequence>MSAIAPALLCRYHYDPLDQMVLCAQAGQESVQRFFQKNRLTAHLQGQTRRTLLHANEQLLALQLGQNQTTTYVLLATDQQNSVIMTPKEKASFTPYGQRHPQANPMNLPGFTGQQADPVTGHYLLGNGYRGFNPILMTFNSPDSLSPFGEGGLNAYAYCAGDPINLVDPEGHLSFPAATLVATAVQRFKKGPYAAWLAGKKEYITAPISTASETLPSLKTLSFNAARGETLDALKNTLPYKNVIKKFNAKVGRKNLERFIVQGGNAKESVAQRVEDALSGKGKGFLPEMARPYKQASSHPTNNRVFNDIDQSMLDIRGLDHLTQPRRRAAGRQYGPRDSDTSD</sequence>
<dbReference type="InterPro" id="IPR022385">
    <property type="entry name" value="Rhs_assc_core"/>
</dbReference>
<evidence type="ECO:0000313" key="3">
    <source>
        <dbReference type="Proteomes" id="UP000183983"/>
    </source>
</evidence>
<dbReference type="Gene3D" id="2.180.10.10">
    <property type="entry name" value="RHS repeat-associated core"/>
    <property type="match status" value="1"/>
</dbReference>
<proteinExistence type="predicted"/>
<dbReference type="SUPFAM" id="SSF56399">
    <property type="entry name" value="ADP-ribosylation"/>
    <property type="match status" value="1"/>
</dbReference>
<dbReference type="NCBIfam" id="TIGR03696">
    <property type="entry name" value="Rhs_assc_core"/>
    <property type="match status" value="1"/>
</dbReference>
<accession>A0A1M7NJZ7</accession>
<dbReference type="OrthoDB" id="5905222at2"/>
<organism evidence="2 3">
    <name type="scientific">Pseudomonas asturiensis</name>
    <dbReference type="NCBI Taxonomy" id="1190415"/>
    <lineage>
        <taxon>Bacteria</taxon>
        <taxon>Pseudomonadati</taxon>
        <taxon>Pseudomonadota</taxon>
        <taxon>Gammaproteobacteria</taxon>
        <taxon>Pseudomonadales</taxon>
        <taxon>Pseudomonadaceae</taxon>
        <taxon>Pseudomonas</taxon>
    </lineage>
</organism>
<feature type="region of interest" description="Disordered" evidence="1">
    <location>
        <begin position="320"/>
        <end position="343"/>
    </location>
</feature>
<evidence type="ECO:0000313" key="2">
    <source>
        <dbReference type="EMBL" id="SHN04164.1"/>
    </source>
</evidence>
<gene>
    <name evidence="2" type="ORF">SAMN05216593_106139</name>
</gene>
<dbReference type="EMBL" id="FRDA01000006">
    <property type="protein sequence ID" value="SHN04164.1"/>
    <property type="molecule type" value="Genomic_DNA"/>
</dbReference>
<dbReference type="RefSeq" id="WP_073167153.1">
    <property type="nucleotide sequence ID" value="NZ_FRDA01000006.1"/>
</dbReference>
<protein>
    <submittedName>
        <fullName evidence="2">RHS repeat-associated core domain-containing protein</fullName>
    </submittedName>
</protein>
<name>A0A1M7NJZ7_9PSED</name>